<name>A0A5C5RI50_9ACTN</name>
<organism evidence="1 2">
    <name type="scientific">Tsukamurella sputi</name>
    <dbReference type="NCBI Taxonomy" id="2591848"/>
    <lineage>
        <taxon>Bacteria</taxon>
        <taxon>Bacillati</taxon>
        <taxon>Actinomycetota</taxon>
        <taxon>Actinomycetes</taxon>
        <taxon>Mycobacteriales</taxon>
        <taxon>Tsukamurellaceae</taxon>
        <taxon>Tsukamurella</taxon>
    </lineage>
</organism>
<proteinExistence type="predicted"/>
<evidence type="ECO:0000313" key="2">
    <source>
        <dbReference type="Proteomes" id="UP000319792"/>
    </source>
</evidence>
<dbReference type="AlphaFoldDB" id="A0A5C5RI50"/>
<dbReference type="RefSeq" id="WP_146437104.1">
    <property type="nucleotide sequence ID" value="NZ_VIGV01000009.1"/>
</dbReference>
<dbReference type="EMBL" id="VIGV01000009">
    <property type="protein sequence ID" value="TWS22408.1"/>
    <property type="molecule type" value="Genomic_DNA"/>
</dbReference>
<accession>A0A5C5RI50</accession>
<protein>
    <submittedName>
        <fullName evidence="1">Uncharacterized protein</fullName>
    </submittedName>
</protein>
<comment type="caution">
    <text evidence="1">The sequence shown here is derived from an EMBL/GenBank/DDBJ whole genome shotgun (WGS) entry which is preliminary data.</text>
</comment>
<reference evidence="1 2" key="2">
    <citation type="submission" date="2019-08" db="EMBL/GenBank/DDBJ databases">
        <title>Tsukamurella conjunctivitidis sp. nov., Tsukamurella assacharolytica sp. nov. and Tsukamurella sputae sp. nov. isolated from patients with conjunctivitis, bacteraemia (lymphoma) and respiratory infection (sputum) in Hong Kong.</title>
        <authorList>
            <person name="Fok K.M.N."/>
            <person name="Fong J.Y.H."/>
        </authorList>
    </citation>
    <scope>NUCLEOTIDE SEQUENCE [LARGE SCALE GENOMIC DNA]</scope>
    <source>
        <strain evidence="1 2">HKU70</strain>
    </source>
</reference>
<dbReference type="Proteomes" id="UP000319792">
    <property type="component" value="Unassembled WGS sequence"/>
</dbReference>
<reference evidence="1 2" key="1">
    <citation type="submission" date="2019-06" db="EMBL/GenBank/DDBJ databases">
        <authorList>
            <person name="Teng J.L.L."/>
            <person name="Lee H.H."/>
            <person name="Lau S.K.P."/>
            <person name="Woo P.C.Y."/>
        </authorList>
    </citation>
    <scope>NUCLEOTIDE SEQUENCE [LARGE SCALE GENOMIC DNA]</scope>
    <source>
        <strain evidence="1 2">HKU70</strain>
    </source>
</reference>
<sequence length="59" mass="6141">MTRRNLQTGAGGTLRSADGRFADIAAGSGIVRRTADTVVTRGWGYSTTTGVSCSGTYVR</sequence>
<dbReference type="OrthoDB" id="4373845at2"/>
<keyword evidence="2" id="KW-1185">Reference proteome</keyword>
<gene>
    <name evidence="1" type="ORF">FK268_19535</name>
</gene>
<evidence type="ECO:0000313" key="1">
    <source>
        <dbReference type="EMBL" id="TWS22408.1"/>
    </source>
</evidence>